<comment type="caution">
    <text evidence="1">The sequence shown here is derived from an EMBL/GenBank/DDBJ whole genome shotgun (WGS) entry which is preliminary data.</text>
</comment>
<sequence>NVFNRLEKQRDGDSVGVVRLQTAVVTSVEELDSTLPCWQQASLEMSSRSVAFVGRSKQWTQGLNSEERGALAALTRSSSSSGPFKCPRQYTKAGQPKQVLASKRDRRIIRKGSHAVIRSRRALCLKQNSSVVQACLTLRL</sequence>
<dbReference type="EMBL" id="JASSZA010000003">
    <property type="protein sequence ID" value="KAK2114931.1"/>
    <property type="molecule type" value="Genomic_DNA"/>
</dbReference>
<dbReference type="Proteomes" id="UP001266305">
    <property type="component" value="Unassembled WGS sequence"/>
</dbReference>
<keyword evidence="2" id="KW-1185">Reference proteome</keyword>
<evidence type="ECO:0000313" key="2">
    <source>
        <dbReference type="Proteomes" id="UP001266305"/>
    </source>
</evidence>
<organism evidence="1 2">
    <name type="scientific">Saguinus oedipus</name>
    <name type="common">Cotton-top tamarin</name>
    <name type="synonym">Oedipomidas oedipus</name>
    <dbReference type="NCBI Taxonomy" id="9490"/>
    <lineage>
        <taxon>Eukaryota</taxon>
        <taxon>Metazoa</taxon>
        <taxon>Chordata</taxon>
        <taxon>Craniata</taxon>
        <taxon>Vertebrata</taxon>
        <taxon>Euteleostomi</taxon>
        <taxon>Mammalia</taxon>
        <taxon>Eutheria</taxon>
        <taxon>Euarchontoglires</taxon>
        <taxon>Primates</taxon>
        <taxon>Haplorrhini</taxon>
        <taxon>Platyrrhini</taxon>
        <taxon>Cebidae</taxon>
        <taxon>Callitrichinae</taxon>
        <taxon>Saguinus</taxon>
    </lineage>
</organism>
<proteinExistence type="predicted"/>
<feature type="non-terminal residue" evidence="1">
    <location>
        <position position="1"/>
    </location>
</feature>
<name>A0ABQ9VZX6_SAGOE</name>
<evidence type="ECO:0000313" key="1">
    <source>
        <dbReference type="EMBL" id="KAK2114931.1"/>
    </source>
</evidence>
<accession>A0ABQ9VZX6</accession>
<protein>
    <submittedName>
        <fullName evidence="1">Uncharacterized protein</fullName>
    </submittedName>
</protein>
<reference evidence="1 2" key="1">
    <citation type="submission" date="2023-05" db="EMBL/GenBank/DDBJ databases">
        <title>B98-5 Cell Line De Novo Hybrid Assembly: An Optical Mapping Approach.</title>
        <authorList>
            <person name="Kananen K."/>
            <person name="Auerbach J.A."/>
            <person name="Kautto E."/>
            <person name="Blachly J.S."/>
        </authorList>
    </citation>
    <scope>NUCLEOTIDE SEQUENCE [LARGE SCALE GENOMIC DNA]</scope>
    <source>
        <strain evidence="1">B95-8</strain>
        <tissue evidence="1">Cell line</tissue>
    </source>
</reference>
<gene>
    <name evidence="1" type="ORF">P7K49_005556</name>
</gene>